<dbReference type="PANTHER" id="PTHR15608:SF0">
    <property type="entry name" value="HIV TAT-SPECIFIC FACTOR 1"/>
    <property type="match status" value="1"/>
</dbReference>
<dbReference type="Gene3D" id="3.30.70.330">
    <property type="match status" value="1"/>
</dbReference>
<evidence type="ECO:0008006" key="4">
    <source>
        <dbReference type="Google" id="ProtNLM"/>
    </source>
</evidence>
<feature type="region of interest" description="Disordered" evidence="1">
    <location>
        <begin position="56"/>
        <end position="103"/>
    </location>
</feature>
<dbReference type="InterPro" id="IPR035979">
    <property type="entry name" value="RBD_domain_sf"/>
</dbReference>
<evidence type="ECO:0000313" key="3">
    <source>
        <dbReference type="Proteomes" id="UP000233020"/>
    </source>
</evidence>
<dbReference type="InterPro" id="IPR034393">
    <property type="entry name" value="TatSF1-like"/>
</dbReference>
<dbReference type="SUPFAM" id="SSF54928">
    <property type="entry name" value="RNA-binding domain, RBD"/>
    <property type="match status" value="1"/>
</dbReference>
<dbReference type="OMA" id="FDEHFRI"/>
<feature type="region of interest" description="Disordered" evidence="1">
    <location>
        <begin position="1"/>
        <end position="39"/>
    </location>
</feature>
<evidence type="ECO:0000313" key="2">
    <source>
        <dbReference type="Ensembl" id="ENSANAP00000001119.1"/>
    </source>
</evidence>
<dbReference type="AlphaFoldDB" id="A0A2K5BXH0"/>
<dbReference type="GO" id="GO:0005684">
    <property type="term" value="C:U2-type spliceosomal complex"/>
    <property type="evidence" value="ECO:0007669"/>
    <property type="project" value="TreeGrafter"/>
</dbReference>
<dbReference type="GO" id="GO:0003723">
    <property type="term" value="F:RNA binding"/>
    <property type="evidence" value="ECO:0007669"/>
    <property type="project" value="TreeGrafter"/>
</dbReference>
<dbReference type="InterPro" id="IPR012677">
    <property type="entry name" value="Nucleotide-bd_a/b_plait_sf"/>
</dbReference>
<dbReference type="PANTHER" id="PTHR15608">
    <property type="entry name" value="SPLICING FACTOR U2AF-ASSOCIATED PROTEIN 2"/>
    <property type="match status" value="1"/>
</dbReference>
<keyword evidence="3" id="KW-1185">Reference proteome</keyword>
<evidence type="ECO:0000256" key="1">
    <source>
        <dbReference type="SAM" id="MobiDB-lite"/>
    </source>
</evidence>
<proteinExistence type="predicted"/>
<name>A0A2K5BXH0_AOTNA</name>
<dbReference type="GO" id="GO:0005686">
    <property type="term" value="C:U2 snRNP"/>
    <property type="evidence" value="ECO:0007669"/>
    <property type="project" value="TreeGrafter"/>
</dbReference>
<reference evidence="2" key="1">
    <citation type="submission" date="2025-08" db="UniProtKB">
        <authorList>
            <consortium name="Ensembl"/>
        </authorList>
    </citation>
    <scope>IDENTIFICATION</scope>
</reference>
<reference evidence="2" key="2">
    <citation type="submission" date="2025-09" db="UniProtKB">
        <authorList>
            <consortium name="Ensembl"/>
        </authorList>
    </citation>
    <scope>IDENTIFICATION</scope>
</reference>
<sequence>MSGNNLDGNAEFDEQLRMQELYGDGKDGDTQTHAEGLVPNITEDFVASYQANYGFSNDGASSSTADVQDVPARTAEEPPQEKAREPTDPRKKGENRKAESGWFHVEEDRNTNVYVSGLPSDITVDEFIQLMSKVGIVMRDS</sequence>
<feature type="compositionally biased region" description="Basic and acidic residues" evidence="1">
    <location>
        <begin position="23"/>
        <end position="32"/>
    </location>
</feature>
<dbReference type="STRING" id="37293.ENSANAP00000001119"/>
<feature type="compositionally biased region" description="Polar residues" evidence="1">
    <location>
        <begin position="56"/>
        <end position="66"/>
    </location>
</feature>
<feature type="compositionally biased region" description="Basic and acidic residues" evidence="1">
    <location>
        <begin position="74"/>
        <end position="103"/>
    </location>
</feature>
<accession>A0A2K5BXH0</accession>
<dbReference type="Proteomes" id="UP000233020">
    <property type="component" value="Unplaced"/>
</dbReference>
<dbReference type="Ensembl" id="ENSANAT00000010288.1">
    <property type="protein sequence ID" value="ENSANAP00000001119.1"/>
    <property type="gene ID" value="ENSANAG00000009837.1"/>
</dbReference>
<dbReference type="GeneTree" id="ENSGT00390000009902"/>
<protein>
    <recommendedName>
        <fullName evidence="4">RRM domain-containing protein</fullName>
    </recommendedName>
</protein>
<organism evidence="2 3">
    <name type="scientific">Aotus nancymaae</name>
    <name type="common">Ma's night monkey</name>
    <dbReference type="NCBI Taxonomy" id="37293"/>
    <lineage>
        <taxon>Eukaryota</taxon>
        <taxon>Metazoa</taxon>
        <taxon>Chordata</taxon>
        <taxon>Craniata</taxon>
        <taxon>Vertebrata</taxon>
        <taxon>Euteleostomi</taxon>
        <taxon>Mammalia</taxon>
        <taxon>Eutheria</taxon>
        <taxon>Euarchontoglires</taxon>
        <taxon>Primates</taxon>
        <taxon>Haplorrhini</taxon>
        <taxon>Platyrrhini</taxon>
        <taxon>Aotidae</taxon>
        <taxon>Aotus</taxon>
    </lineage>
</organism>